<keyword evidence="1" id="KW-0175">Coiled coil</keyword>
<gene>
    <name evidence="2" type="ORF">TVAG_249000</name>
</gene>
<dbReference type="VEuPathDB" id="TrichDB:TVAG_249000"/>
<dbReference type="VEuPathDB" id="TrichDB:TVAGG3_0957880"/>
<dbReference type="InterPro" id="IPR037191">
    <property type="entry name" value="VPS9_dom_sf"/>
</dbReference>
<name>A2DCA4_TRIV3</name>
<dbReference type="SUPFAM" id="SSF109993">
    <property type="entry name" value="VPS9 domain"/>
    <property type="match status" value="1"/>
</dbReference>
<evidence type="ECO:0000313" key="3">
    <source>
        <dbReference type="Proteomes" id="UP000001542"/>
    </source>
</evidence>
<dbReference type="EMBL" id="DS113187">
    <property type="protein sequence ID" value="EAY21841.1"/>
    <property type="molecule type" value="Genomic_DNA"/>
</dbReference>
<proteinExistence type="predicted"/>
<dbReference type="AlphaFoldDB" id="A2DCA4"/>
<evidence type="ECO:0000313" key="2">
    <source>
        <dbReference type="EMBL" id="EAY21841.1"/>
    </source>
</evidence>
<protein>
    <recommendedName>
        <fullName evidence="4">VPS9 domain-containing protein</fullName>
    </recommendedName>
</protein>
<evidence type="ECO:0008006" key="4">
    <source>
        <dbReference type="Google" id="ProtNLM"/>
    </source>
</evidence>
<reference evidence="2" key="2">
    <citation type="journal article" date="2007" name="Science">
        <title>Draft genome sequence of the sexually transmitted pathogen Trichomonas vaginalis.</title>
        <authorList>
            <person name="Carlton J.M."/>
            <person name="Hirt R.P."/>
            <person name="Silva J.C."/>
            <person name="Delcher A.L."/>
            <person name="Schatz M."/>
            <person name="Zhao Q."/>
            <person name="Wortman J.R."/>
            <person name="Bidwell S.L."/>
            <person name="Alsmark U.C.M."/>
            <person name="Besteiro S."/>
            <person name="Sicheritz-Ponten T."/>
            <person name="Noel C.J."/>
            <person name="Dacks J.B."/>
            <person name="Foster P.G."/>
            <person name="Simillion C."/>
            <person name="Van de Peer Y."/>
            <person name="Miranda-Saavedra D."/>
            <person name="Barton G.J."/>
            <person name="Westrop G.D."/>
            <person name="Mueller S."/>
            <person name="Dessi D."/>
            <person name="Fiori P.L."/>
            <person name="Ren Q."/>
            <person name="Paulsen I."/>
            <person name="Zhang H."/>
            <person name="Bastida-Corcuera F.D."/>
            <person name="Simoes-Barbosa A."/>
            <person name="Brown M.T."/>
            <person name="Hayes R.D."/>
            <person name="Mukherjee M."/>
            <person name="Okumura C.Y."/>
            <person name="Schneider R."/>
            <person name="Smith A.J."/>
            <person name="Vanacova S."/>
            <person name="Villalvazo M."/>
            <person name="Haas B.J."/>
            <person name="Pertea M."/>
            <person name="Feldblyum T.V."/>
            <person name="Utterback T.R."/>
            <person name="Shu C.L."/>
            <person name="Osoegawa K."/>
            <person name="de Jong P.J."/>
            <person name="Hrdy I."/>
            <person name="Horvathova L."/>
            <person name="Zubacova Z."/>
            <person name="Dolezal P."/>
            <person name="Malik S.B."/>
            <person name="Logsdon J.M. Jr."/>
            <person name="Henze K."/>
            <person name="Gupta A."/>
            <person name="Wang C.C."/>
            <person name="Dunne R.L."/>
            <person name="Upcroft J.A."/>
            <person name="Upcroft P."/>
            <person name="White O."/>
            <person name="Salzberg S.L."/>
            <person name="Tang P."/>
            <person name="Chiu C.-H."/>
            <person name="Lee Y.-S."/>
            <person name="Embley T.M."/>
            <person name="Coombs G.H."/>
            <person name="Mottram J.C."/>
            <person name="Tachezy J."/>
            <person name="Fraser-Liggett C.M."/>
            <person name="Johnson P.J."/>
        </authorList>
    </citation>
    <scope>NUCLEOTIDE SEQUENCE [LARGE SCALE GENOMIC DNA]</scope>
    <source>
        <strain evidence="2">G3</strain>
    </source>
</reference>
<reference evidence="2" key="1">
    <citation type="submission" date="2006-10" db="EMBL/GenBank/DDBJ databases">
        <authorList>
            <person name="Amadeo P."/>
            <person name="Zhao Q."/>
            <person name="Wortman J."/>
            <person name="Fraser-Liggett C."/>
            <person name="Carlton J."/>
        </authorList>
    </citation>
    <scope>NUCLEOTIDE SEQUENCE</scope>
    <source>
        <strain evidence="2">G3</strain>
    </source>
</reference>
<evidence type="ECO:0000256" key="1">
    <source>
        <dbReference type="SAM" id="Coils"/>
    </source>
</evidence>
<dbReference type="KEGG" id="tva:5467385"/>
<keyword evidence="3" id="KW-1185">Reference proteome</keyword>
<organism evidence="2 3">
    <name type="scientific">Trichomonas vaginalis (strain ATCC PRA-98 / G3)</name>
    <dbReference type="NCBI Taxonomy" id="412133"/>
    <lineage>
        <taxon>Eukaryota</taxon>
        <taxon>Metamonada</taxon>
        <taxon>Parabasalia</taxon>
        <taxon>Trichomonadida</taxon>
        <taxon>Trichomonadidae</taxon>
        <taxon>Trichomonas</taxon>
    </lineage>
</organism>
<dbReference type="Proteomes" id="UP000001542">
    <property type="component" value="Unassembled WGS sequence"/>
</dbReference>
<dbReference type="InParanoid" id="A2DCA4"/>
<sequence>MTSIAICRDMRDFHKQVHEVEALKEHLGKELQGMKKELLEKAKELQDQSACYISRAGYFQRMTTSNYRGFMELPFMKPEGITVYDKIFEIAQIPDYRTQLPKFMKAFYKCLNDMPPLLAKLDTQKHFGVQPFLPDGVKLSDFMASSTLPAVFGHLFTKELKIAYIKFLVEIAKNLPPDVYDNFREHWLFDCIKAFIHSSDIRLFLQKSLQTIIIDAVRDEMLVQYIKTRRNQELFEKISVIIRQILKNMEENFSIFPEDVRYFLYLFSDLASDEETKIKRLEIILLDSIIIPAISLPKVYGVLPPTFYFDKSPLGPARVIQMIAQAFRLILHPGSADRYGLTNVECLVSIPFREFLIKLPSSKPNLPGLKLQDFINNLGIFYVLALFSVPDVVSLAYLVRNVNLTTARAHIDLLKIASDFPIGSSTPYVFFRFEHWNLPDFLVESPQFPENKVSNDGSQESACSNSLYQLLSYLEYRENCPPTINAWLNFQMNDCLLQRDFKKYIYLQHYLNLAAGETEDSQITPGLEEIIRNYLNYTQCSMTLIKLGERQIADTKKELENFKSKTDLWLPIYHDIILQQFLEQDQSVLKDLTDKVHYDVICEKGTFDSFLLESLTKLKKFLGDNNLSSEYKSVAKLLHSYIMSYIPLKLFMKQSTRFVDRDKTINENRRKALNEMSKAPPKVSKLFDFPPLFTFAIQEIENAIKAENPDAAIECLSRSLELLRRIYILEIGGLPQPDDLNPLFGFAVFSTGNNTIYSFLKYVSHFMFMHLEESMVFLPKEQEQAIRQVMVLIDKLSFVFPFL</sequence>
<dbReference type="RefSeq" id="XP_001582827.1">
    <property type="nucleotide sequence ID" value="XM_001582777.1"/>
</dbReference>
<accession>A2DCA4</accession>
<feature type="coiled-coil region" evidence="1">
    <location>
        <begin position="17"/>
        <end position="55"/>
    </location>
</feature>